<dbReference type="GO" id="GO:0102208">
    <property type="term" value="F:2-polyprenyl-6-hydroxyphenol methylase activity"/>
    <property type="evidence" value="ECO:0007669"/>
    <property type="project" value="UniProtKB-EC"/>
</dbReference>
<dbReference type="RefSeq" id="WP_377162559.1">
    <property type="nucleotide sequence ID" value="NZ_JBHSMQ010000001.1"/>
</dbReference>
<comment type="caution">
    <text evidence="1">The sequence shown here is derived from an EMBL/GenBank/DDBJ whole genome shotgun (WGS) entry which is preliminary data.</text>
</comment>
<dbReference type="GO" id="GO:0032259">
    <property type="term" value="P:methylation"/>
    <property type="evidence" value="ECO:0007669"/>
    <property type="project" value="UniProtKB-KW"/>
</dbReference>
<dbReference type="Gene3D" id="3.40.50.150">
    <property type="entry name" value="Vaccinia Virus protein VP39"/>
    <property type="match status" value="1"/>
</dbReference>
<reference evidence="2" key="1">
    <citation type="journal article" date="2019" name="Int. J. Syst. Evol. Microbiol.">
        <title>The Global Catalogue of Microorganisms (GCM) 10K type strain sequencing project: providing services to taxonomists for standard genome sequencing and annotation.</title>
        <authorList>
            <consortium name="The Broad Institute Genomics Platform"/>
            <consortium name="The Broad Institute Genome Sequencing Center for Infectious Disease"/>
            <person name="Wu L."/>
            <person name="Ma J."/>
        </authorList>
    </citation>
    <scope>NUCLEOTIDE SEQUENCE [LARGE SCALE GENOMIC DNA]</scope>
    <source>
        <strain evidence="2">CGMCC 4.1469</strain>
    </source>
</reference>
<keyword evidence="1" id="KW-0489">Methyltransferase</keyword>
<organism evidence="1 2">
    <name type="scientific">Prosthecobacter fluviatilis</name>
    <dbReference type="NCBI Taxonomy" id="445931"/>
    <lineage>
        <taxon>Bacteria</taxon>
        <taxon>Pseudomonadati</taxon>
        <taxon>Verrucomicrobiota</taxon>
        <taxon>Verrucomicrobiia</taxon>
        <taxon>Verrucomicrobiales</taxon>
        <taxon>Verrucomicrobiaceae</taxon>
        <taxon>Prosthecobacter</taxon>
    </lineage>
</organism>
<evidence type="ECO:0000313" key="2">
    <source>
        <dbReference type="Proteomes" id="UP001596052"/>
    </source>
</evidence>
<keyword evidence="2" id="KW-1185">Reference proteome</keyword>
<protein>
    <submittedName>
        <fullName evidence="1">Class I SAM-dependent methyltransferase</fullName>
        <ecNumber evidence="1">2.1.1.222</ecNumber>
        <ecNumber evidence="1">2.1.1.64</ecNumber>
    </submittedName>
</protein>
<sequence length="266" mass="29457">MTENFGIKRGYCSRPAPDYYSDTSRPGAGEIIWQPEVYEVAARMARTLGRRHILDIGCGSGEKLAALYPEFQIIGVDFGGNLEHCREKYPFGQWLVADFEKAENLPLDEVILKDCVVICSDVIEHLVDPRSLLRLIACLLKHAPLALISTPERNLKEKGWLDNGPPLNPHHVREWSLNELSSFAESMGLSLAYAGLTITNNLRWQRSTILLGAKGATWPATNAAQNCFPPSVSPALYWFRVARKAFGEWRASLRSGLKSSSSAGAA</sequence>
<dbReference type="Proteomes" id="UP001596052">
    <property type="component" value="Unassembled WGS sequence"/>
</dbReference>
<gene>
    <name evidence="1" type="ORF">ACFQDI_01225</name>
</gene>
<evidence type="ECO:0000313" key="1">
    <source>
        <dbReference type="EMBL" id="MFC5453460.1"/>
    </source>
</evidence>
<dbReference type="EMBL" id="JBHSMQ010000001">
    <property type="protein sequence ID" value="MFC5453460.1"/>
    <property type="molecule type" value="Genomic_DNA"/>
</dbReference>
<proteinExistence type="predicted"/>
<dbReference type="EC" id="2.1.1.64" evidence="1"/>
<dbReference type="EC" id="2.1.1.222" evidence="1"/>
<dbReference type="SUPFAM" id="SSF53335">
    <property type="entry name" value="S-adenosyl-L-methionine-dependent methyltransferases"/>
    <property type="match status" value="1"/>
</dbReference>
<dbReference type="GO" id="GO:0061542">
    <property type="term" value="F:3-demethylubiquinol 3-O-methyltransferase activity"/>
    <property type="evidence" value="ECO:0007669"/>
    <property type="project" value="UniProtKB-EC"/>
</dbReference>
<dbReference type="CDD" id="cd02440">
    <property type="entry name" value="AdoMet_MTases"/>
    <property type="match status" value="1"/>
</dbReference>
<dbReference type="InterPro" id="IPR029063">
    <property type="entry name" value="SAM-dependent_MTases_sf"/>
</dbReference>
<name>A0ABW0KJP4_9BACT</name>
<accession>A0ABW0KJP4</accession>
<keyword evidence="1" id="KW-0808">Transferase</keyword>
<dbReference type="Pfam" id="PF13489">
    <property type="entry name" value="Methyltransf_23"/>
    <property type="match status" value="1"/>
</dbReference>